<protein>
    <submittedName>
        <fullName evidence="4">Fibroblast growth factor 12</fullName>
    </submittedName>
</protein>
<dbReference type="InterPro" id="IPR008996">
    <property type="entry name" value="IL1/FGF"/>
</dbReference>
<proteinExistence type="inferred from homology"/>
<keyword evidence="5" id="KW-1185">Reference proteome</keyword>
<dbReference type="AlphaFoldDB" id="L5LZQ4"/>
<dbReference type="PANTHER" id="PTHR11486">
    <property type="entry name" value="FIBROBLAST GROWTH FACTOR"/>
    <property type="match status" value="1"/>
</dbReference>
<organism evidence="4 5">
    <name type="scientific">Myotis davidii</name>
    <name type="common">David's myotis</name>
    <dbReference type="NCBI Taxonomy" id="225400"/>
    <lineage>
        <taxon>Eukaryota</taxon>
        <taxon>Metazoa</taxon>
        <taxon>Chordata</taxon>
        <taxon>Craniata</taxon>
        <taxon>Vertebrata</taxon>
        <taxon>Euteleostomi</taxon>
        <taxon>Mammalia</taxon>
        <taxon>Eutheria</taxon>
        <taxon>Laurasiatheria</taxon>
        <taxon>Chiroptera</taxon>
        <taxon>Yangochiroptera</taxon>
        <taxon>Vespertilionidae</taxon>
        <taxon>Myotis</taxon>
    </lineage>
</organism>
<evidence type="ECO:0000313" key="5">
    <source>
        <dbReference type="Proteomes" id="UP000010556"/>
    </source>
</evidence>
<sequence>MAAAIASSLIRQKRQARESNSDRVSASKRRSSPSKDGRSLCERHVLGVFSKVRFCSGRKRPVRRRPEPQLKGIVTRLFSQQGYFLQMHPDGTIDGTKDENSDYTLFNLIPVGLRVVAIQGVKASLYVAMNGEGYLYSSVSPFSCVCECVWCVCVCVCVCMCVCVYVCVNWHWSNHHSIISGKKKWQLTQF</sequence>
<evidence type="ECO:0000256" key="3">
    <source>
        <dbReference type="SAM" id="MobiDB-lite"/>
    </source>
</evidence>
<dbReference type="InterPro" id="IPR002209">
    <property type="entry name" value="Fibroblast_GF_fam"/>
</dbReference>
<name>L5LZQ4_MYODS</name>
<dbReference type="EMBL" id="KB106108">
    <property type="protein sequence ID" value="ELK31576.1"/>
    <property type="molecule type" value="Genomic_DNA"/>
</dbReference>
<dbReference type="Proteomes" id="UP000010556">
    <property type="component" value="Unassembled WGS sequence"/>
</dbReference>
<dbReference type="Gene3D" id="2.80.10.50">
    <property type="match status" value="1"/>
</dbReference>
<keyword evidence="2" id="KW-0339">Growth factor</keyword>
<comment type="similarity">
    <text evidence="1">Belongs to the heparin-binding growth factors family.</text>
</comment>
<dbReference type="GO" id="GO:0008083">
    <property type="term" value="F:growth factor activity"/>
    <property type="evidence" value="ECO:0007669"/>
    <property type="project" value="UniProtKB-KW"/>
</dbReference>
<dbReference type="SMART" id="SM00442">
    <property type="entry name" value="FGF"/>
    <property type="match status" value="1"/>
</dbReference>
<feature type="region of interest" description="Disordered" evidence="3">
    <location>
        <begin position="1"/>
        <end position="39"/>
    </location>
</feature>
<evidence type="ECO:0000256" key="1">
    <source>
        <dbReference type="ARBA" id="ARBA00007936"/>
    </source>
</evidence>
<dbReference type="SUPFAM" id="SSF50353">
    <property type="entry name" value="Cytokine"/>
    <property type="match status" value="1"/>
</dbReference>
<gene>
    <name evidence="4" type="ORF">MDA_GLEAN10011932</name>
</gene>
<evidence type="ECO:0000256" key="2">
    <source>
        <dbReference type="ARBA" id="ARBA00023030"/>
    </source>
</evidence>
<reference evidence="5" key="1">
    <citation type="journal article" date="2013" name="Science">
        <title>Comparative analysis of bat genomes provides insight into the evolution of flight and immunity.</title>
        <authorList>
            <person name="Zhang G."/>
            <person name="Cowled C."/>
            <person name="Shi Z."/>
            <person name="Huang Z."/>
            <person name="Bishop-Lilly K.A."/>
            <person name="Fang X."/>
            <person name="Wynne J.W."/>
            <person name="Xiong Z."/>
            <person name="Baker M.L."/>
            <person name="Zhao W."/>
            <person name="Tachedjian M."/>
            <person name="Zhu Y."/>
            <person name="Zhou P."/>
            <person name="Jiang X."/>
            <person name="Ng J."/>
            <person name="Yang L."/>
            <person name="Wu L."/>
            <person name="Xiao J."/>
            <person name="Feng Y."/>
            <person name="Chen Y."/>
            <person name="Sun X."/>
            <person name="Zhang Y."/>
            <person name="Marsh G.A."/>
            <person name="Crameri G."/>
            <person name="Broder C.C."/>
            <person name="Frey K.G."/>
            <person name="Wang L.F."/>
            <person name="Wang J."/>
        </authorList>
    </citation>
    <scope>NUCLEOTIDE SEQUENCE [LARGE SCALE GENOMIC DNA]</scope>
</reference>
<evidence type="ECO:0000313" key="4">
    <source>
        <dbReference type="EMBL" id="ELK31576.1"/>
    </source>
</evidence>
<dbReference type="Pfam" id="PF00167">
    <property type="entry name" value="FGF"/>
    <property type="match status" value="1"/>
</dbReference>
<accession>L5LZQ4</accession>